<dbReference type="InterPro" id="IPR038979">
    <property type="entry name" value="Pest_crys"/>
</dbReference>
<dbReference type="PANTHER" id="PTHR37003">
    <property type="entry name" value="ENDOTOXIN_N DOMAIN-CONTAINING PROTEIN-RELATED"/>
    <property type="match status" value="1"/>
</dbReference>
<feature type="domain" description="Pesticidal crystal protein" evidence="6">
    <location>
        <begin position="57"/>
        <end position="193"/>
    </location>
</feature>
<gene>
    <name evidence="7" type="ORF">J4032_10075</name>
</gene>
<name>A0ABY3WI65_9ACTN</name>
<dbReference type="Pfam" id="PF03945">
    <property type="entry name" value="Endotoxin_N"/>
    <property type="match status" value="1"/>
</dbReference>
<dbReference type="InterPro" id="IPR036716">
    <property type="entry name" value="Pest_crys_N_sf"/>
</dbReference>
<keyword evidence="8" id="KW-1185">Reference proteome</keyword>
<evidence type="ECO:0000256" key="3">
    <source>
        <dbReference type="ARBA" id="ARBA00022969"/>
    </source>
</evidence>
<dbReference type="EMBL" id="CP071872">
    <property type="protein sequence ID" value="UNM11845.1"/>
    <property type="molecule type" value="Genomic_DNA"/>
</dbReference>
<dbReference type="Proteomes" id="UP000828924">
    <property type="component" value="Chromosome"/>
</dbReference>
<keyword evidence="2" id="KW-0800">Toxin</keyword>
<proteinExistence type="inferred from homology"/>
<keyword evidence="3" id="KW-0749">Sporulation</keyword>
<keyword evidence="4" id="KW-0843">Virulence</keyword>
<feature type="region of interest" description="Disordered" evidence="5">
    <location>
        <begin position="294"/>
        <end position="317"/>
    </location>
</feature>
<sequence length="333" mass="36441">MTDDANKKLADWEQKQVKLHHDATKAAFGIGKKGLNVKWDDPYQVIDFSSSVVSAIVGLIPVFGPACSSILDFFAAVFMMTDRKNTDVWPKIAERVKALVKGELDKYHLESIAADRAGVQSALRNFQTAVDARNSDHIKVYLPIADQQLVNLINKTTQSTAAVQALPAFAALADVRLALLVSAIKNESEWGIRGPIADNCRRSYDRATKVGTSVARGSQDDDALRQAVIDELQGIVESGDVSRSVLEAAANFISDLQNPKPQPDDVDGNGEYSYVEYARKVYWQGYLDTLDNGTPDKGSDQYGWKRDPSGSGARNGKWTITDSGVLPCRSMNL</sequence>
<feature type="compositionally biased region" description="Basic and acidic residues" evidence="5">
    <location>
        <begin position="297"/>
        <end position="308"/>
    </location>
</feature>
<reference evidence="7 8" key="1">
    <citation type="submission" date="2021-03" db="EMBL/GenBank/DDBJ databases">
        <title>Complete genome of Streptomyces formicae strain 1H-GS9 (DSM 100524).</title>
        <authorList>
            <person name="Atanasov K.E."/>
            <person name="Altabella T."/>
            <person name="Ferrer A."/>
        </authorList>
    </citation>
    <scope>NUCLEOTIDE SEQUENCE [LARGE SCALE GENOMIC DNA]</scope>
    <source>
        <strain evidence="7 8">1H-GS9</strain>
    </source>
</reference>
<organism evidence="7 8">
    <name type="scientific">Streptomyces formicae</name>
    <dbReference type="NCBI Taxonomy" id="1616117"/>
    <lineage>
        <taxon>Bacteria</taxon>
        <taxon>Bacillati</taxon>
        <taxon>Actinomycetota</taxon>
        <taxon>Actinomycetes</taxon>
        <taxon>Kitasatosporales</taxon>
        <taxon>Streptomycetaceae</taxon>
        <taxon>Streptomyces</taxon>
    </lineage>
</organism>
<dbReference type="SUPFAM" id="SSF56849">
    <property type="entry name" value="delta-Endotoxin (insectocide), N-terminal domain"/>
    <property type="match status" value="1"/>
</dbReference>
<dbReference type="RefSeq" id="WP_242330430.1">
    <property type="nucleotide sequence ID" value="NZ_CP071872.1"/>
</dbReference>
<evidence type="ECO:0000313" key="7">
    <source>
        <dbReference type="EMBL" id="UNM11845.1"/>
    </source>
</evidence>
<dbReference type="InterPro" id="IPR005639">
    <property type="entry name" value="Pest_crys_dom_I"/>
</dbReference>
<accession>A0ABY3WI65</accession>
<evidence type="ECO:0000256" key="4">
    <source>
        <dbReference type="ARBA" id="ARBA00023026"/>
    </source>
</evidence>
<evidence type="ECO:0000256" key="1">
    <source>
        <dbReference type="ARBA" id="ARBA00007819"/>
    </source>
</evidence>
<dbReference type="Gene3D" id="1.20.190.10">
    <property type="entry name" value="Pesticidal crystal protein, N-terminal domain"/>
    <property type="match status" value="1"/>
</dbReference>
<protein>
    <recommendedName>
        <fullName evidence="6">Pesticidal crystal protein domain-containing protein</fullName>
    </recommendedName>
</protein>
<evidence type="ECO:0000256" key="2">
    <source>
        <dbReference type="ARBA" id="ARBA00022656"/>
    </source>
</evidence>
<dbReference type="PANTHER" id="PTHR37003:SF2">
    <property type="entry name" value="PESTICIDAL CRYSTAL PROTEIN N-TERMINAL DOMAIN-CONTAINING PROTEIN"/>
    <property type="match status" value="1"/>
</dbReference>
<evidence type="ECO:0000313" key="8">
    <source>
        <dbReference type="Proteomes" id="UP000828924"/>
    </source>
</evidence>
<comment type="similarity">
    <text evidence="1">Belongs to the delta endotoxin family.</text>
</comment>
<evidence type="ECO:0000256" key="5">
    <source>
        <dbReference type="SAM" id="MobiDB-lite"/>
    </source>
</evidence>
<evidence type="ECO:0000259" key="6">
    <source>
        <dbReference type="Pfam" id="PF03945"/>
    </source>
</evidence>